<dbReference type="SUPFAM" id="SSF55073">
    <property type="entry name" value="Nucleotide cyclase"/>
    <property type="match status" value="1"/>
</dbReference>
<name>Q07J70_RHOP5</name>
<reference evidence="6" key="1">
    <citation type="submission" date="2006-09" db="EMBL/GenBank/DDBJ databases">
        <title>Complete sequence of Rhodopseudomonas palustris BisA53.</title>
        <authorList>
            <consortium name="US DOE Joint Genome Institute"/>
            <person name="Copeland A."/>
            <person name="Lucas S."/>
            <person name="Lapidus A."/>
            <person name="Barry K."/>
            <person name="Detter J.C."/>
            <person name="Glavina del Rio T."/>
            <person name="Hammon N."/>
            <person name="Israni S."/>
            <person name="Dalin E."/>
            <person name="Tice H."/>
            <person name="Pitluck S."/>
            <person name="Chain P."/>
            <person name="Malfatti S."/>
            <person name="Shin M."/>
            <person name="Vergez L."/>
            <person name="Schmutz J."/>
            <person name="Larimer F."/>
            <person name="Land M."/>
            <person name="Hauser L."/>
            <person name="Pelletier D.A."/>
            <person name="Kyrpides N."/>
            <person name="Kim E."/>
            <person name="Harwood C.S."/>
            <person name="Oda Y."/>
            <person name="Richardson P."/>
        </authorList>
    </citation>
    <scope>NUCLEOTIDE SEQUENCE [LARGE SCALE GENOMIC DNA]</scope>
    <source>
        <strain evidence="6">BisA53</strain>
    </source>
</reference>
<dbReference type="InterPro" id="IPR029787">
    <property type="entry name" value="Nucleotide_cyclase"/>
</dbReference>
<feature type="domain" description="GGDEF" evidence="5">
    <location>
        <begin position="101"/>
        <end position="233"/>
    </location>
</feature>
<dbReference type="EMBL" id="CP000463">
    <property type="protein sequence ID" value="ABJ08014.1"/>
    <property type="molecule type" value="Genomic_DNA"/>
</dbReference>
<dbReference type="InterPro" id="IPR050469">
    <property type="entry name" value="Diguanylate_Cyclase"/>
</dbReference>
<dbReference type="Gene3D" id="3.30.70.270">
    <property type="match status" value="1"/>
</dbReference>
<dbReference type="GO" id="GO:1902201">
    <property type="term" value="P:negative regulation of bacterial-type flagellum-dependent cell motility"/>
    <property type="evidence" value="ECO:0007669"/>
    <property type="project" value="TreeGrafter"/>
</dbReference>
<dbReference type="PANTHER" id="PTHR45138:SF9">
    <property type="entry name" value="DIGUANYLATE CYCLASE DGCM-RELATED"/>
    <property type="match status" value="1"/>
</dbReference>
<sequence>MTSPPKASNVGRSRRRAKEPVAALPADSSAPTGEAAEALAARLKLANRDIRRLKAQLSAALTTIDELRSTADTDFLLGILNRRGFERELDRSIAYIKRYQANGALIMMDVDRLKPINDRYGHAAGDEVLKAVVGIMLRQVRTSDVVARLGGDEFVLLLWNLTEADATAKAQALEAAVDELRFEFDGHPAVAGISTGVALLGPQSDSREALAAADRAMYARKALRHRQAASAMR</sequence>
<accession>Q07J70</accession>
<protein>
    <recommendedName>
        <fullName evidence="1">diguanylate cyclase</fullName>
        <ecNumber evidence="1">2.7.7.65</ecNumber>
    </recommendedName>
</protein>
<evidence type="ECO:0000256" key="4">
    <source>
        <dbReference type="SAM" id="MobiDB-lite"/>
    </source>
</evidence>
<dbReference type="GO" id="GO:0043709">
    <property type="term" value="P:cell adhesion involved in single-species biofilm formation"/>
    <property type="evidence" value="ECO:0007669"/>
    <property type="project" value="TreeGrafter"/>
</dbReference>
<dbReference type="EC" id="2.7.7.65" evidence="1"/>
<feature type="region of interest" description="Disordered" evidence="4">
    <location>
        <begin position="1"/>
        <end position="30"/>
    </location>
</feature>
<comment type="catalytic activity">
    <reaction evidence="2">
        <text>2 GTP = 3',3'-c-di-GMP + 2 diphosphate</text>
        <dbReference type="Rhea" id="RHEA:24898"/>
        <dbReference type="ChEBI" id="CHEBI:33019"/>
        <dbReference type="ChEBI" id="CHEBI:37565"/>
        <dbReference type="ChEBI" id="CHEBI:58805"/>
        <dbReference type="EC" id="2.7.7.65"/>
    </reaction>
</comment>
<feature type="coiled-coil region" evidence="3">
    <location>
        <begin position="36"/>
        <end position="70"/>
    </location>
</feature>
<dbReference type="eggNOG" id="COG2199">
    <property type="taxonomic scope" value="Bacteria"/>
</dbReference>
<evidence type="ECO:0000259" key="5">
    <source>
        <dbReference type="PROSITE" id="PS50887"/>
    </source>
</evidence>
<organism evidence="6">
    <name type="scientific">Rhodopseudomonas palustris (strain BisA53)</name>
    <dbReference type="NCBI Taxonomy" id="316055"/>
    <lineage>
        <taxon>Bacteria</taxon>
        <taxon>Pseudomonadati</taxon>
        <taxon>Pseudomonadota</taxon>
        <taxon>Alphaproteobacteria</taxon>
        <taxon>Hyphomicrobiales</taxon>
        <taxon>Nitrobacteraceae</taxon>
        <taxon>Rhodopseudomonas</taxon>
    </lineage>
</organism>
<dbReference type="CDD" id="cd01949">
    <property type="entry name" value="GGDEF"/>
    <property type="match status" value="1"/>
</dbReference>
<evidence type="ECO:0000256" key="3">
    <source>
        <dbReference type="SAM" id="Coils"/>
    </source>
</evidence>
<dbReference type="PANTHER" id="PTHR45138">
    <property type="entry name" value="REGULATORY COMPONENTS OF SENSORY TRANSDUCTION SYSTEM"/>
    <property type="match status" value="1"/>
</dbReference>
<proteinExistence type="predicted"/>
<dbReference type="SMART" id="SM00267">
    <property type="entry name" value="GGDEF"/>
    <property type="match status" value="1"/>
</dbReference>
<dbReference type="GO" id="GO:0005886">
    <property type="term" value="C:plasma membrane"/>
    <property type="evidence" value="ECO:0007669"/>
    <property type="project" value="TreeGrafter"/>
</dbReference>
<gene>
    <name evidence="6" type="ordered locus">RPE_4088</name>
</gene>
<evidence type="ECO:0000256" key="1">
    <source>
        <dbReference type="ARBA" id="ARBA00012528"/>
    </source>
</evidence>
<dbReference type="HOGENOM" id="CLU_000445_11_16_5"/>
<evidence type="ECO:0000313" key="6">
    <source>
        <dbReference type="EMBL" id="ABJ08014.1"/>
    </source>
</evidence>
<dbReference type="STRING" id="316055.RPE_4088"/>
<dbReference type="AlphaFoldDB" id="Q07J70"/>
<dbReference type="Pfam" id="PF00990">
    <property type="entry name" value="GGDEF"/>
    <property type="match status" value="1"/>
</dbReference>
<evidence type="ECO:0000256" key="2">
    <source>
        <dbReference type="ARBA" id="ARBA00034247"/>
    </source>
</evidence>
<dbReference type="GO" id="GO:0052621">
    <property type="term" value="F:diguanylate cyclase activity"/>
    <property type="evidence" value="ECO:0007669"/>
    <property type="project" value="UniProtKB-EC"/>
</dbReference>
<dbReference type="KEGG" id="rpe:RPE_4088"/>
<dbReference type="PROSITE" id="PS50887">
    <property type="entry name" value="GGDEF"/>
    <property type="match status" value="1"/>
</dbReference>
<keyword evidence="3" id="KW-0175">Coiled coil</keyword>
<dbReference type="InterPro" id="IPR000160">
    <property type="entry name" value="GGDEF_dom"/>
</dbReference>
<dbReference type="InterPro" id="IPR043128">
    <property type="entry name" value="Rev_trsase/Diguanyl_cyclase"/>
</dbReference>
<dbReference type="OrthoDB" id="9812260at2"/>
<dbReference type="NCBIfam" id="TIGR00254">
    <property type="entry name" value="GGDEF"/>
    <property type="match status" value="1"/>
</dbReference>